<evidence type="ECO:0000256" key="6">
    <source>
        <dbReference type="ARBA" id="ARBA00015130"/>
    </source>
</evidence>
<proteinExistence type="inferred from homology"/>
<evidence type="ECO:0000256" key="3">
    <source>
        <dbReference type="ARBA" id="ARBA00007311"/>
    </source>
</evidence>
<gene>
    <name evidence="15" type="ORF">DP130_09460</name>
</gene>
<dbReference type="InterPro" id="IPR037005">
    <property type="entry name" value="LuxS_sf"/>
</dbReference>
<keyword evidence="11" id="KW-0456">Lyase</keyword>
<keyword evidence="7" id="KW-0673">Quorum sensing</keyword>
<evidence type="ECO:0000256" key="12">
    <source>
        <dbReference type="ARBA" id="ARBA00024654"/>
    </source>
</evidence>
<name>A0A4Q0VC72_CLOTA</name>
<evidence type="ECO:0000256" key="11">
    <source>
        <dbReference type="ARBA" id="ARBA00023239"/>
    </source>
</evidence>
<dbReference type="EC" id="4.4.1.21" evidence="5"/>
<reference evidence="15 16" key="1">
    <citation type="submission" date="2018-06" db="EMBL/GenBank/DDBJ databases">
        <title>Genome conservation of Clostridium tetani.</title>
        <authorList>
            <person name="Bruggemann H."/>
            <person name="Popoff M.R."/>
        </authorList>
    </citation>
    <scope>NUCLEOTIDE SEQUENCE [LARGE SCALE GENOMIC DNA]</scope>
    <source>
        <strain evidence="15 16">2017.061</strain>
    </source>
</reference>
<keyword evidence="8" id="KW-0479">Metal-binding</keyword>
<evidence type="ECO:0000256" key="5">
    <source>
        <dbReference type="ARBA" id="ARBA00012240"/>
    </source>
</evidence>
<sequence length="49" mass="5615">MVQPNIVITKKISATNEIQCGNYKDHSLFSAIEYAKKILTKDIKTEFLK</sequence>
<comment type="subunit">
    <text evidence="4">Homodimer.</text>
</comment>
<dbReference type="GO" id="GO:0005506">
    <property type="term" value="F:iron ion binding"/>
    <property type="evidence" value="ECO:0007669"/>
    <property type="project" value="InterPro"/>
</dbReference>
<evidence type="ECO:0000256" key="1">
    <source>
        <dbReference type="ARBA" id="ARBA00000297"/>
    </source>
</evidence>
<accession>A0A4Q0VC72</accession>
<comment type="catalytic activity">
    <reaction evidence="1">
        <text>S-(5-deoxy-D-ribos-5-yl)-L-homocysteine = (S)-4,5-dihydroxypentane-2,3-dione + L-homocysteine</text>
        <dbReference type="Rhea" id="RHEA:17753"/>
        <dbReference type="ChEBI" id="CHEBI:29484"/>
        <dbReference type="ChEBI" id="CHEBI:58195"/>
        <dbReference type="ChEBI" id="CHEBI:58199"/>
        <dbReference type="EC" id="4.4.1.21"/>
    </reaction>
</comment>
<evidence type="ECO:0000313" key="16">
    <source>
        <dbReference type="Proteomes" id="UP000290921"/>
    </source>
</evidence>
<dbReference type="Proteomes" id="UP000290921">
    <property type="component" value="Unassembled WGS sequence"/>
</dbReference>
<evidence type="ECO:0000256" key="4">
    <source>
        <dbReference type="ARBA" id="ARBA00011738"/>
    </source>
</evidence>
<dbReference type="Pfam" id="PF02664">
    <property type="entry name" value="LuxS"/>
    <property type="match status" value="1"/>
</dbReference>
<dbReference type="GeneID" id="31474283"/>
<dbReference type="InterPro" id="IPR011249">
    <property type="entry name" value="Metalloenz_LuxS/M16"/>
</dbReference>
<dbReference type="AlphaFoldDB" id="A0A4Q0VC72"/>
<keyword evidence="9" id="KW-0071">Autoinducer synthesis</keyword>
<evidence type="ECO:0000256" key="9">
    <source>
        <dbReference type="ARBA" id="ARBA00022929"/>
    </source>
</evidence>
<comment type="cofactor">
    <cofactor evidence="2">
        <name>Fe cation</name>
        <dbReference type="ChEBI" id="CHEBI:24875"/>
    </cofactor>
</comment>
<evidence type="ECO:0000256" key="10">
    <source>
        <dbReference type="ARBA" id="ARBA00023004"/>
    </source>
</evidence>
<comment type="caution">
    <text evidence="15">The sequence shown here is derived from an EMBL/GenBank/DDBJ whole genome shotgun (WGS) entry which is preliminary data.</text>
</comment>
<evidence type="ECO:0000313" key="15">
    <source>
        <dbReference type="EMBL" id="RXI47675.1"/>
    </source>
</evidence>
<dbReference type="InterPro" id="IPR003815">
    <property type="entry name" value="S-ribosylhomocysteinase"/>
</dbReference>
<protein>
    <recommendedName>
        <fullName evidence="6">S-ribosylhomocysteine lyase</fullName>
        <ecNumber evidence="5">4.4.1.21</ecNumber>
    </recommendedName>
    <alternativeName>
        <fullName evidence="13">AI-2 synthesis protein</fullName>
    </alternativeName>
    <alternativeName>
        <fullName evidence="14">Autoinducer-2 production protein LuxS</fullName>
    </alternativeName>
</protein>
<evidence type="ECO:0000256" key="14">
    <source>
        <dbReference type="ARBA" id="ARBA00031777"/>
    </source>
</evidence>
<evidence type="ECO:0000256" key="7">
    <source>
        <dbReference type="ARBA" id="ARBA00022654"/>
    </source>
</evidence>
<comment type="similarity">
    <text evidence="3">Belongs to the LuxS family.</text>
</comment>
<dbReference type="GO" id="GO:0009372">
    <property type="term" value="P:quorum sensing"/>
    <property type="evidence" value="ECO:0007669"/>
    <property type="project" value="UniProtKB-KW"/>
</dbReference>
<evidence type="ECO:0000256" key="13">
    <source>
        <dbReference type="ARBA" id="ARBA00030600"/>
    </source>
</evidence>
<dbReference type="Gene3D" id="3.30.1360.80">
    <property type="entry name" value="S-ribosylhomocysteinase (LuxS)"/>
    <property type="match status" value="1"/>
</dbReference>
<dbReference type="EMBL" id="QMAP01000008">
    <property type="protein sequence ID" value="RXI47675.1"/>
    <property type="molecule type" value="Genomic_DNA"/>
</dbReference>
<dbReference type="RefSeq" id="WP_078688099.1">
    <property type="nucleotide sequence ID" value="NZ_AP026811.1"/>
</dbReference>
<dbReference type="SUPFAM" id="SSF63411">
    <property type="entry name" value="LuxS/MPP-like metallohydrolase"/>
    <property type="match status" value="1"/>
</dbReference>
<organism evidence="15 16">
    <name type="scientific">Clostridium tetani</name>
    <dbReference type="NCBI Taxonomy" id="1513"/>
    <lineage>
        <taxon>Bacteria</taxon>
        <taxon>Bacillati</taxon>
        <taxon>Bacillota</taxon>
        <taxon>Clostridia</taxon>
        <taxon>Eubacteriales</taxon>
        <taxon>Clostridiaceae</taxon>
        <taxon>Clostridium</taxon>
    </lineage>
</organism>
<evidence type="ECO:0000256" key="2">
    <source>
        <dbReference type="ARBA" id="ARBA00001962"/>
    </source>
</evidence>
<comment type="function">
    <text evidence="12">Involved in the synthesis of autoinducer 2 (AI-2) which is secreted by bacteria and is used to communicate both the cell density and the metabolic potential of the environment. The regulation of gene expression in response to changes in cell density is called quorum sensing. Catalyzes the transformation of S-ribosylhomocysteine (RHC) to homocysteine (HC) and 4,5-dihydroxy-2,3-pentadione (DPD).</text>
</comment>
<keyword evidence="10" id="KW-0408">Iron</keyword>
<evidence type="ECO:0000256" key="8">
    <source>
        <dbReference type="ARBA" id="ARBA00022723"/>
    </source>
</evidence>
<dbReference type="GO" id="GO:0043768">
    <property type="term" value="F:S-ribosylhomocysteine lyase activity"/>
    <property type="evidence" value="ECO:0007669"/>
    <property type="project" value="UniProtKB-EC"/>
</dbReference>